<dbReference type="Pfam" id="PF26470">
    <property type="entry name" value="DUF8145"/>
    <property type="match status" value="1"/>
</dbReference>
<dbReference type="Proteomes" id="UP000011566">
    <property type="component" value="Unassembled WGS sequence"/>
</dbReference>
<dbReference type="PATRIC" id="fig|1132509.6.peg.1836"/>
<keyword evidence="3" id="KW-1185">Reference proteome</keyword>
<sequence length="68" mass="7489">MAADDADPACPVCGAAYESVSTHDSGLLVNLLDNERYRRICFEPFAGDAEEPLIRFFHHTHAQTALDP</sequence>
<evidence type="ECO:0000313" key="3">
    <source>
        <dbReference type="Proteomes" id="UP000011566"/>
    </source>
</evidence>
<dbReference type="AlphaFoldDB" id="M0M112"/>
<protein>
    <recommendedName>
        <fullName evidence="1">DUF8145 domain-containing protein</fullName>
    </recommendedName>
</protein>
<accession>M0M112</accession>
<comment type="caution">
    <text evidence="2">The sequence shown here is derived from an EMBL/GenBank/DDBJ whole genome shotgun (WGS) entry which is preliminary data.</text>
</comment>
<evidence type="ECO:0000313" key="2">
    <source>
        <dbReference type="EMBL" id="EMA39103.1"/>
    </source>
</evidence>
<feature type="domain" description="DUF8145" evidence="1">
    <location>
        <begin position="3"/>
        <end position="66"/>
    </location>
</feature>
<dbReference type="RefSeq" id="WP_007692696.1">
    <property type="nucleotide sequence ID" value="NZ_AJRK01000030.1"/>
</dbReference>
<dbReference type="OrthoDB" id="280869at2157"/>
<dbReference type="EMBL" id="AOMB01000022">
    <property type="protein sequence ID" value="EMA39103.1"/>
    <property type="molecule type" value="Genomic_DNA"/>
</dbReference>
<proteinExistence type="predicted"/>
<organism evidence="2 3">
    <name type="scientific">Halococcus hamelinensis 100A6</name>
    <dbReference type="NCBI Taxonomy" id="1132509"/>
    <lineage>
        <taxon>Archaea</taxon>
        <taxon>Methanobacteriati</taxon>
        <taxon>Methanobacteriota</taxon>
        <taxon>Stenosarchaea group</taxon>
        <taxon>Halobacteria</taxon>
        <taxon>Halobacteriales</taxon>
        <taxon>Halococcaceae</taxon>
        <taxon>Halococcus</taxon>
    </lineage>
</organism>
<dbReference type="eggNOG" id="arCOG08130">
    <property type="taxonomic scope" value="Archaea"/>
</dbReference>
<name>M0M112_9EURY</name>
<gene>
    <name evidence="2" type="ORF">C447_08098</name>
</gene>
<evidence type="ECO:0000259" key="1">
    <source>
        <dbReference type="Pfam" id="PF26470"/>
    </source>
</evidence>
<dbReference type="InterPro" id="IPR058458">
    <property type="entry name" value="DUF8145"/>
</dbReference>
<reference evidence="2 3" key="1">
    <citation type="journal article" date="2014" name="PLoS Genet.">
        <title>Phylogenetically driven sequencing of extremely halophilic archaea reveals strategies for static and dynamic osmo-response.</title>
        <authorList>
            <person name="Becker E.A."/>
            <person name="Seitzer P.M."/>
            <person name="Tritt A."/>
            <person name="Larsen D."/>
            <person name="Krusor M."/>
            <person name="Yao A.I."/>
            <person name="Wu D."/>
            <person name="Madern D."/>
            <person name="Eisen J.A."/>
            <person name="Darling A.E."/>
            <person name="Facciotti M.T."/>
        </authorList>
    </citation>
    <scope>NUCLEOTIDE SEQUENCE [LARGE SCALE GENOMIC DNA]</scope>
    <source>
        <strain evidence="2 3">100A6</strain>
    </source>
</reference>